<sequence length="1452" mass="166971">MESQKAKKKARTSSDQPSPSSLVIENVVQSVTQPKEMHTTTFVPQCHTSITTQPTTAFLQHPLTYSNVTQGDASNRASTSHTSAYLDLGDCDQVCEYCNASFRYAERLKGHGSYGKTKYNHCCKGGRVRLQIPREPPMLMKELFTVKHFMENIRAYNQIFAMTSFGAKVDDSINNGSGPFVFKVEGQIFHWMGSLCPLEDDNPRFLQMYIYDTENEIHNRLRHFRKANYEDLDPEIVKLLIRLLDNHNELVKLFRTARDICLDEELPQFYIRLYNKGNHLCYNSPVVGTLGATIYDDGPKAKNDFDILIHLKDTFPERVNKLHPSYIALQFPILFVFGEHGWSPELKLTNDGFKNNRKLTMNMFYSFQLHDRFTQHNLLLQGGRLFQQYNLHYVTTVSFDLQIPTAEVLVGRRPTHVEENSTAEVARMNALPMWSATTSEAYMTRHLMKFPFITFTCNVMWPEITRHLMKFPHVKREDRPDIIARVFQMKVQDFINYLRSERPFGEVAAGTLFLILSFHLLTSTPSYTFIPFIYYRIPKKRSSPLPYTSLVTTPDQIDQFISVEIPNPTNDPHLHMIITKFMMHGPCGLANTNIPCMVNGICSKKFPEKYESVTQFDKNGYVHYIRRNNNRFVIKNGVQLDNSYVVPYNKKVCLTFEAHINVEYCGWSMMIKYLFKYISKGVDRVFCPHEVAWRIFNFDIHNRNPAVQVLAVHLENMQTVTFKRTQPLQNIINNPTTKKTTLTQWLHNNEVDDNNRHLTYIDYLSEYRWINQGREWICRTTNRTPAIGRLIYIHPFVTFADIRTIDNIVYPTYRSACQKLGLLGDDKEWTYAFIEASVSATAKELRSLFAHMLLFCDISNPLLLWTEHWRQMSDDIIQKLSTDTHIPDLHLNDEHLQAYILYEVEILLNSNSNSSSLSEYGLPMPPSRLLGELKNSLLMEEKNYDKIALAKEHDVLLSKLNNDQTIIYHSIINSCLQNRQTLMFVYRHGGTGKTFLWTTIISALRALGKIVLVVDSSVIASLLLPSGKTAHSRFKIPLDISNNSICHIKKNTHLASLLLETTLIIWDKAPMTDRKCFEALDRTLRDILNVPMCAFGGKTVLLGGDFRQTLPVKPKGTKINIIASSITESPLWKHFKIHTLHENMRLLQPNLTNTQKEEISNFSSWLLQIGDGCIGVPDQENPIDAKWLEIPNKYLIPDHDNALIDLIQFIYTHESLNQPSTTTFCDSAIICPKNENVDDINNLILNSLSKEVTTYLSADSIIPRANEKGDTEILYPPEYLNTLNFTNFPTHSLQLKVGAPIMLLRNLNQMTGLCNGTRMIIRQLLPRIIEAEVITGIQMGYKVYIPRITLNHNDKQLPFIFKRTQFPVKLCYAMTINKSQGQSLNRIGVYLLQPVFSHGQLYVALSRATSANGLKILIKQDQHLPSNYTKNIVYSNFSNTIDTSKEFKSKTP</sequence>
<keyword evidence="1" id="KW-0227">DNA damage</keyword>
<dbReference type="GO" id="GO:0000723">
    <property type="term" value="P:telomere maintenance"/>
    <property type="evidence" value="ECO:0007669"/>
    <property type="project" value="InterPro"/>
</dbReference>
<dbReference type="PANTHER" id="PTHR10492:SF96">
    <property type="entry name" value="ATP-DEPENDENT DNA HELICASE"/>
    <property type="match status" value="1"/>
</dbReference>
<dbReference type="GO" id="GO:0043139">
    <property type="term" value="F:5'-3' DNA helicase activity"/>
    <property type="evidence" value="ECO:0007669"/>
    <property type="project" value="UniProtKB-EC"/>
</dbReference>
<dbReference type="InterPro" id="IPR027417">
    <property type="entry name" value="P-loop_NTPase"/>
</dbReference>
<dbReference type="EMBL" id="JARYMX010000003">
    <property type="protein sequence ID" value="KAJ9555986.1"/>
    <property type="molecule type" value="Genomic_DNA"/>
</dbReference>
<dbReference type="Proteomes" id="UP001172457">
    <property type="component" value="Chromosome 3"/>
</dbReference>
<dbReference type="Gene3D" id="3.40.50.300">
    <property type="entry name" value="P-loop containing nucleotide triphosphate hydrolases"/>
    <property type="match status" value="2"/>
</dbReference>
<keyword evidence="7" id="KW-1185">Reference proteome</keyword>
<keyword evidence="1" id="KW-0378">Hydrolase</keyword>
<dbReference type="InterPro" id="IPR025476">
    <property type="entry name" value="Helitron_helicase-like"/>
</dbReference>
<feature type="domain" description="DNA helicase Pif1-like DEAD-box helicase" evidence="3">
    <location>
        <begin position="959"/>
        <end position="1176"/>
    </location>
</feature>
<protein>
    <recommendedName>
        <fullName evidence="1">ATP-dependent DNA helicase</fullName>
        <ecNumber evidence="1">5.6.2.3</ecNumber>
    </recommendedName>
</protein>
<comment type="catalytic activity">
    <reaction evidence="1">
        <text>ATP + H2O = ADP + phosphate + H(+)</text>
        <dbReference type="Rhea" id="RHEA:13065"/>
        <dbReference type="ChEBI" id="CHEBI:15377"/>
        <dbReference type="ChEBI" id="CHEBI:15378"/>
        <dbReference type="ChEBI" id="CHEBI:30616"/>
        <dbReference type="ChEBI" id="CHEBI:43474"/>
        <dbReference type="ChEBI" id="CHEBI:456216"/>
        <dbReference type="EC" id="5.6.2.3"/>
    </reaction>
</comment>
<dbReference type="SUPFAM" id="SSF52540">
    <property type="entry name" value="P-loop containing nucleoside triphosphate hydrolases"/>
    <property type="match status" value="2"/>
</dbReference>
<feature type="compositionally biased region" description="Basic residues" evidence="2">
    <location>
        <begin position="1"/>
        <end position="11"/>
    </location>
</feature>
<dbReference type="Pfam" id="PF14214">
    <property type="entry name" value="Helitron_like_N"/>
    <property type="match status" value="1"/>
</dbReference>
<dbReference type="InterPro" id="IPR010285">
    <property type="entry name" value="DNA_helicase_pif1-like_DEAD"/>
</dbReference>
<keyword evidence="1" id="KW-0067">ATP-binding</keyword>
<dbReference type="Pfam" id="PF05970">
    <property type="entry name" value="PIF1"/>
    <property type="match status" value="1"/>
</dbReference>
<keyword evidence="1" id="KW-0547">Nucleotide-binding</keyword>
<dbReference type="CDD" id="cd18809">
    <property type="entry name" value="SF1_C_RecD"/>
    <property type="match status" value="1"/>
</dbReference>
<evidence type="ECO:0000256" key="2">
    <source>
        <dbReference type="SAM" id="MobiDB-lite"/>
    </source>
</evidence>
<feature type="region of interest" description="Disordered" evidence="2">
    <location>
        <begin position="1"/>
        <end position="22"/>
    </location>
</feature>
<feature type="domain" description="Helitron helicase-like" evidence="4">
    <location>
        <begin position="364"/>
        <end position="509"/>
    </location>
</feature>
<dbReference type="InterPro" id="IPR049163">
    <property type="entry name" value="Pif1-like_2B_dom"/>
</dbReference>
<feature type="domain" description="DNA helicase Pif1-like 2B" evidence="5">
    <location>
        <begin position="1278"/>
        <end position="1324"/>
    </location>
</feature>
<reference evidence="6" key="1">
    <citation type="submission" date="2023-03" db="EMBL/GenBank/DDBJ databases">
        <title>Chromosome-scale reference genome and RAD-based genetic map of yellow starthistle (Centaurea solstitialis) reveal putative structural variation and QTLs associated with invader traits.</title>
        <authorList>
            <person name="Reatini B."/>
            <person name="Cang F.A."/>
            <person name="Jiang Q."/>
            <person name="Mckibben M.T.W."/>
            <person name="Barker M.S."/>
            <person name="Rieseberg L.H."/>
            <person name="Dlugosch K.M."/>
        </authorList>
    </citation>
    <scope>NUCLEOTIDE SEQUENCE</scope>
    <source>
        <strain evidence="6">CAN-66</strain>
        <tissue evidence="6">Leaf</tissue>
    </source>
</reference>
<evidence type="ECO:0000259" key="4">
    <source>
        <dbReference type="Pfam" id="PF14214"/>
    </source>
</evidence>
<comment type="cofactor">
    <cofactor evidence="1">
        <name>Mg(2+)</name>
        <dbReference type="ChEBI" id="CHEBI:18420"/>
    </cofactor>
</comment>
<dbReference type="GO" id="GO:0006281">
    <property type="term" value="P:DNA repair"/>
    <property type="evidence" value="ECO:0007669"/>
    <property type="project" value="UniProtKB-KW"/>
</dbReference>
<keyword evidence="1" id="KW-0347">Helicase</keyword>
<gene>
    <name evidence="6" type="ORF">OSB04_010600</name>
</gene>
<keyword evidence="1" id="KW-0233">DNA recombination</keyword>
<proteinExistence type="inferred from homology"/>
<name>A0AA38TIN8_9ASTR</name>
<organism evidence="6 7">
    <name type="scientific">Centaurea solstitialis</name>
    <name type="common">yellow star-thistle</name>
    <dbReference type="NCBI Taxonomy" id="347529"/>
    <lineage>
        <taxon>Eukaryota</taxon>
        <taxon>Viridiplantae</taxon>
        <taxon>Streptophyta</taxon>
        <taxon>Embryophyta</taxon>
        <taxon>Tracheophyta</taxon>
        <taxon>Spermatophyta</taxon>
        <taxon>Magnoliopsida</taxon>
        <taxon>eudicotyledons</taxon>
        <taxon>Gunneridae</taxon>
        <taxon>Pentapetalae</taxon>
        <taxon>asterids</taxon>
        <taxon>campanulids</taxon>
        <taxon>Asterales</taxon>
        <taxon>Asteraceae</taxon>
        <taxon>Carduoideae</taxon>
        <taxon>Cardueae</taxon>
        <taxon>Centaureinae</taxon>
        <taxon>Centaurea</taxon>
    </lineage>
</organism>
<evidence type="ECO:0000313" key="6">
    <source>
        <dbReference type="EMBL" id="KAJ9555986.1"/>
    </source>
</evidence>
<dbReference type="Pfam" id="PF21530">
    <property type="entry name" value="Pif1_2B_dom"/>
    <property type="match status" value="1"/>
</dbReference>
<dbReference type="EC" id="5.6.2.3" evidence="1"/>
<dbReference type="GO" id="GO:0005524">
    <property type="term" value="F:ATP binding"/>
    <property type="evidence" value="ECO:0007669"/>
    <property type="project" value="UniProtKB-KW"/>
</dbReference>
<keyword evidence="1" id="KW-0234">DNA repair</keyword>
<dbReference type="GO" id="GO:0006310">
    <property type="term" value="P:DNA recombination"/>
    <property type="evidence" value="ECO:0007669"/>
    <property type="project" value="UniProtKB-KW"/>
</dbReference>
<dbReference type="PANTHER" id="PTHR10492">
    <property type="match status" value="1"/>
</dbReference>
<comment type="caution">
    <text evidence="6">The sequence shown here is derived from an EMBL/GenBank/DDBJ whole genome shotgun (WGS) entry which is preliminary data.</text>
</comment>
<dbReference type="GO" id="GO:0016787">
    <property type="term" value="F:hydrolase activity"/>
    <property type="evidence" value="ECO:0007669"/>
    <property type="project" value="UniProtKB-KW"/>
</dbReference>
<evidence type="ECO:0000259" key="5">
    <source>
        <dbReference type="Pfam" id="PF21530"/>
    </source>
</evidence>
<feature type="compositionally biased region" description="Polar residues" evidence="2">
    <location>
        <begin position="13"/>
        <end position="22"/>
    </location>
</feature>
<accession>A0AA38TIN8</accession>
<dbReference type="FunFam" id="3.40.50.300:FF:002884">
    <property type="entry name" value="ATP-dependent DNA helicase"/>
    <property type="match status" value="1"/>
</dbReference>
<evidence type="ECO:0000259" key="3">
    <source>
        <dbReference type="Pfam" id="PF05970"/>
    </source>
</evidence>
<evidence type="ECO:0000313" key="7">
    <source>
        <dbReference type="Proteomes" id="UP001172457"/>
    </source>
</evidence>
<comment type="similarity">
    <text evidence="1">Belongs to the helicase family.</text>
</comment>
<evidence type="ECO:0000256" key="1">
    <source>
        <dbReference type="RuleBase" id="RU363044"/>
    </source>
</evidence>
<dbReference type="Gene3D" id="2.30.30.940">
    <property type="match status" value="1"/>
</dbReference>